<dbReference type="Proteomes" id="UP000033710">
    <property type="component" value="Unassembled WGS sequence"/>
</dbReference>
<evidence type="ECO:0000256" key="1">
    <source>
        <dbReference type="ARBA" id="ARBA00023002"/>
    </source>
</evidence>
<proteinExistence type="predicted"/>
<dbReference type="GeneID" id="27663424"/>
<dbReference type="InterPro" id="IPR050791">
    <property type="entry name" value="Aldo-Keto_reductase"/>
</dbReference>
<dbReference type="GO" id="GO:0016491">
    <property type="term" value="F:oxidoreductase activity"/>
    <property type="evidence" value="ECO:0007669"/>
    <property type="project" value="UniProtKB-KW"/>
</dbReference>
<dbReference type="InterPro" id="IPR020471">
    <property type="entry name" value="AKR"/>
</dbReference>
<name>A0A0F2LY90_SPOSC</name>
<protein>
    <submittedName>
        <fullName evidence="3">Putative aldo-keto reductase (AKR13)</fullName>
    </submittedName>
</protein>
<dbReference type="InterPro" id="IPR036812">
    <property type="entry name" value="NAD(P)_OxRdtase_dom_sf"/>
</dbReference>
<dbReference type="KEGG" id="ssck:SPSK_01216"/>
<keyword evidence="1" id="KW-0560">Oxidoreductase</keyword>
<dbReference type="InterPro" id="IPR023210">
    <property type="entry name" value="NADP_OxRdtase_dom"/>
</dbReference>
<organism evidence="3 4">
    <name type="scientific">Sporothrix schenckii 1099-18</name>
    <dbReference type="NCBI Taxonomy" id="1397361"/>
    <lineage>
        <taxon>Eukaryota</taxon>
        <taxon>Fungi</taxon>
        <taxon>Dikarya</taxon>
        <taxon>Ascomycota</taxon>
        <taxon>Pezizomycotina</taxon>
        <taxon>Sordariomycetes</taxon>
        <taxon>Sordariomycetidae</taxon>
        <taxon>Ophiostomatales</taxon>
        <taxon>Ophiostomataceae</taxon>
        <taxon>Sporothrix</taxon>
    </lineage>
</organism>
<dbReference type="VEuPathDB" id="FungiDB:SPSK_01216"/>
<dbReference type="AlphaFoldDB" id="A0A0F2LY90"/>
<dbReference type="SUPFAM" id="SSF51430">
    <property type="entry name" value="NAD(P)-linked oxidoreductase"/>
    <property type="match status" value="1"/>
</dbReference>
<dbReference type="GO" id="GO:0005737">
    <property type="term" value="C:cytoplasm"/>
    <property type="evidence" value="ECO:0007669"/>
    <property type="project" value="TreeGrafter"/>
</dbReference>
<sequence>MPLPTRQLGTNGPQVTAIGIGLMGLSVFYGTKPSDEERLAFLDHVYASGNRFWDTADMYGDSEALLGRWFAAHPGRREEIFLATKFANATDGSGVIRTDPAYVHEANARSLRLLGVDAIDLYYVHRVDGTTPIEDTMAALVDLKTRGVIRHIGLSEVSADTIRRAHAVHPVAAVQVEYSPFSLDIESPQIAVLQTCRQLGIAVVAYAPLGRGMLTGQLRSVDQIQPGDFRSFAPRFSAANFPKNLRLVEDLTALAAKKGVTSGQLSLAWLLRQWDMVIPIPGTKKTAYYDENMGALDVTLTDEEDAAIRKAIEATEVVGQRYAESYVHNLFRDTPKKA</sequence>
<dbReference type="PANTHER" id="PTHR43625">
    <property type="entry name" value="AFLATOXIN B1 ALDEHYDE REDUCTASE"/>
    <property type="match status" value="1"/>
</dbReference>
<feature type="domain" description="NADP-dependent oxidoreductase" evidence="2">
    <location>
        <begin position="18"/>
        <end position="312"/>
    </location>
</feature>
<dbReference type="EMBL" id="AXCR01000011">
    <property type="protein sequence ID" value="KJR81435.1"/>
    <property type="molecule type" value="Genomic_DNA"/>
</dbReference>
<dbReference type="PRINTS" id="PR00069">
    <property type="entry name" value="ALDKETRDTASE"/>
</dbReference>
<gene>
    <name evidence="3" type="ORF">SPSK_01216</name>
</gene>
<comment type="caution">
    <text evidence="3">The sequence shown here is derived from an EMBL/GenBank/DDBJ whole genome shotgun (WGS) entry which is preliminary data.</text>
</comment>
<reference evidence="3 4" key="1">
    <citation type="journal article" date="2014" name="BMC Genomics">
        <title>Comparative genomics of the major fungal agents of human and animal Sporotrichosis: Sporothrix schenckii and Sporothrix brasiliensis.</title>
        <authorList>
            <person name="Teixeira M.M."/>
            <person name="de Almeida L.G."/>
            <person name="Kubitschek-Barreira P."/>
            <person name="Alves F.L."/>
            <person name="Kioshima E.S."/>
            <person name="Abadio A.K."/>
            <person name="Fernandes L."/>
            <person name="Derengowski L.S."/>
            <person name="Ferreira K.S."/>
            <person name="Souza R.C."/>
            <person name="Ruiz J.C."/>
            <person name="de Andrade N.C."/>
            <person name="Paes H.C."/>
            <person name="Nicola A.M."/>
            <person name="Albuquerque P."/>
            <person name="Gerber A.L."/>
            <person name="Martins V.P."/>
            <person name="Peconick L.D."/>
            <person name="Neto A.V."/>
            <person name="Chaucanez C.B."/>
            <person name="Silva P.A."/>
            <person name="Cunha O.L."/>
            <person name="de Oliveira F.F."/>
            <person name="dos Santos T.C."/>
            <person name="Barros A.L."/>
            <person name="Soares M.A."/>
            <person name="de Oliveira L.M."/>
            <person name="Marini M.M."/>
            <person name="Villalobos-Duno H."/>
            <person name="Cunha M.M."/>
            <person name="de Hoog S."/>
            <person name="da Silveira J.F."/>
            <person name="Henrissat B."/>
            <person name="Nino-Vega G.A."/>
            <person name="Cisalpino P.S."/>
            <person name="Mora-Montes H.M."/>
            <person name="Almeida S.R."/>
            <person name="Stajich J.E."/>
            <person name="Lopes-Bezerra L.M."/>
            <person name="Vasconcelos A.T."/>
            <person name="Felipe M.S."/>
        </authorList>
    </citation>
    <scope>NUCLEOTIDE SEQUENCE [LARGE SCALE GENOMIC DNA]</scope>
    <source>
        <strain evidence="3 4">1099-18</strain>
    </source>
</reference>
<dbReference type="Gene3D" id="3.20.20.100">
    <property type="entry name" value="NADP-dependent oxidoreductase domain"/>
    <property type="match status" value="1"/>
</dbReference>
<evidence type="ECO:0000259" key="2">
    <source>
        <dbReference type="Pfam" id="PF00248"/>
    </source>
</evidence>
<accession>A0A0F2LY90</accession>
<dbReference type="PANTHER" id="PTHR43625:SF40">
    <property type="entry name" value="ALDO-KETO REDUCTASE YAKC [NADP(+)]"/>
    <property type="match status" value="1"/>
</dbReference>
<evidence type="ECO:0000313" key="4">
    <source>
        <dbReference type="Proteomes" id="UP000033710"/>
    </source>
</evidence>
<dbReference type="OrthoDB" id="37537at2759"/>
<dbReference type="RefSeq" id="XP_016584111.1">
    <property type="nucleotide sequence ID" value="XM_016728147.1"/>
</dbReference>
<dbReference type="Pfam" id="PF00248">
    <property type="entry name" value="Aldo_ket_red"/>
    <property type="match status" value="1"/>
</dbReference>
<evidence type="ECO:0000313" key="3">
    <source>
        <dbReference type="EMBL" id="KJR81435.1"/>
    </source>
</evidence>
<reference evidence="3 4" key="2">
    <citation type="journal article" date="2015" name="Eukaryot. Cell">
        <title>Asexual propagation of a virulent clone complex in a human and feline outbreak of sporotrichosis.</title>
        <authorList>
            <person name="Teixeira Mde M."/>
            <person name="Rodrigues A.M."/>
            <person name="Tsui C.K."/>
            <person name="de Almeida L.G."/>
            <person name="Van Diepeningen A.D."/>
            <person name="van den Ende B.G."/>
            <person name="Fernandes G.F."/>
            <person name="Kano R."/>
            <person name="Hamelin R.C."/>
            <person name="Lopes-Bezerra L.M."/>
            <person name="Vasconcelos A.T."/>
            <person name="de Hoog S."/>
            <person name="de Camargo Z.P."/>
            <person name="Felipe M.S."/>
        </authorList>
    </citation>
    <scope>NUCLEOTIDE SEQUENCE [LARGE SCALE GENOMIC DNA]</scope>
    <source>
        <strain evidence="3 4">1099-18</strain>
    </source>
</reference>